<reference evidence="3" key="2">
    <citation type="submission" date="2010-04" db="EMBL/GenBank/DDBJ databases">
        <authorList>
            <person name="Buell R."/>
            <person name="Hamilton J."/>
            <person name="Hostetler J."/>
        </authorList>
    </citation>
    <scope>NUCLEOTIDE SEQUENCE [LARGE SCALE GENOMIC DNA]</scope>
    <source>
        <strain evidence="3">DAOM:BR144</strain>
    </source>
</reference>
<proteinExistence type="predicted"/>
<organism evidence="2 3">
    <name type="scientific">Globisporangium ultimum (strain ATCC 200006 / CBS 805.95 / DAOM BR144)</name>
    <name type="common">Pythium ultimum</name>
    <dbReference type="NCBI Taxonomy" id="431595"/>
    <lineage>
        <taxon>Eukaryota</taxon>
        <taxon>Sar</taxon>
        <taxon>Stramenopiles</taxon>
        <taxon>Oomycota</taxon>
        <taxon>Peronosporomycetes</taxon>
        <taxon>Pythiales</taxon>
        <taxon>Pythiaceae</taxon>
        <taxon>Globisporangium</taxon>
    </lineage>
</organism>
<dbReference type="eggNOG" id="ENOG502T43F">
    <property type="taxonomic scope" value="Eukaryota"/>
</dbReference>
<feature type="region of interest" description="Disordered" evidence="1">
    <location>
        <begin position="1"/>
        <end position="107"/>
    </location>
</feature>
<dbReference type="AlphaFoldDB" id="K3X9K6"/>
<keyword evidence="3" id="KW-1185">Reference proteome</keyword>
<dbReference type="Proteomes" id="UP000019132">
    <property type="component" value="Unassembled WGS sequence"/>
</dbReference>
<evidence type="ECO:0000256" key="1">
    <source>
        <dbReference type="SAM" id="MobiDB-lite"/>
    </source>
</evidence>
<dbReference type="HOGENOM" id="CLU_1840440_0_0_1"/>
<dbReference type="VEuPathDB" id="FungiDB:PYU1_G013876"/>
<feature type="compositionally biased region" description="Low complexity" evidence="1">
    <location>
        <begin position="96"/>
        <end position="107"/>
    </location>
</feature>
<sequence length="140" mass="15194">SFPSESSFHHHHQHNSVAPPPAPHRASYYEHSSSSSYGTGGNSSHYGSAGSSSFSFVRGGHDGYASHQHHHAPSQYDAPPSHYQSHLSNRRDENYESSASRSSAQMSEEVKYAYAAAGITPTPEFTGEELSAVLELMKDS</sequence>
<evidence type="ECO:0000313" key="2">
    <source>
        <dbReference type="EnsemblProtists" id="PYU1_T013905"/>
    </source>
</evidence>
<accession>K3X9K6</accession>
<dbReference type="EnsemblProtists" id="PYU1_T013905">
    <property type="protein sequence ID" value="PYU1_T013905"/>
    <property type="gene ID" value="PYU1_G013876"/>
</dbReference>
<name>K3X9K6_GLOUD</name>
<evidence type="ECO:0000313" key="3">
    <source>
        <dbReference type="Proteomes" id="UP000019132"/>
    </source>
</evidence>
<feature type="compositionally biased region" description="Low complexity" evidence="1">
    <location>
        <begin position="29"/>
        <end position="58"/>
    </location>
</feature>
<dbReference type="InParanoid" id="K3X9K6"/>
<protein>
    <submittedName>
        <fullName evidence="2">Uncharacterized protein</fullName>
    </submittedName>
</protein>
<dbReference type="EMBL" id="GL376595">
    <property type="status" value="NOT_ANNOTATED_CDS"/>
    <property type="molecule type" value="Genomic_DNA"/>
</dbReference>
<reference evidence="2" key="3">
    <citation type="submission" date="2015-02" db="UniProtKB">
        <authorList>
            <consortium name="EnsemblProtists"/>
        </authorList>
    </citation>
    <scope>IDENTIFICATION</scope>
    <source>
        <strain evidence="2">DAOM BR144</strain>
    </source>
</reference>
<reference evidence="3" key="1">
    <citation type="journal article" date="2010" name="Genome Biol.">
        <title>Genome sequence of the necrotrophic plant pathogen Pythium ultimum reveals original pathogenicity mechanisms and effector repertoire.</title>
        <authorList>
            <person name="Levesque C.A."/>
            <person name="Brouwer H."/>
            <person name="Cano L."/>
            <person name="Hamilton J.P."/>
            <person name="Holt C."/>
            <person name="Huitema E."/>
            <person name="Raffaele S."/>
            <person name="Robideau G.P."/>
            <person name="Thines M."/>
            <person name="Win J."/>
            <person name="Zerillo M.M."/>
            <person name="Beakes G.W."/>
            <person name="Boore J.L."/>
            <person name="Busam D."/>
            <person name="Dumas B."/>
            <person name="Ferriera S."/>
            <person name="Fuerstenberg S.I."/>
            <person name="Gachon C.M."/>
            <person name="Gaulin E."/>
            <person name="Govers F."/>
            <person name="Grenville-Briggs L."/>
            <person name="Horner N."/>
            <person name="Hostetler J."/>
            <person name="Jiang R.H."/>
            <person name="Johnson J."/>
            <person name="Krajaejun T."/>
            <person name="Lin H."/>
            <person name="Meijer H.J."/>
            <person name="Moore B."/>
            <person name="Morris P."/>
            <person name="Phuntmart V."/>
            <person name="Puiu D."/>
            <person name="Shetty J."/>
            <person name="Stajich J.E."/>
            <person name="Tripathy S."/>
            <person name="Wawra S."/>
            <person name="van West P."/>
            <person name="Whitty B.R."/>
            <person name="Coutinho P.M."/>
            <person name="Henrissat B."/>
            <person name="Martin F."/>
            <person name="Thomas P.D."/>
            <person name="Tyler B.M."/>
            <person name="De Vries R.P."/>
            <person name="Kamoun S."/>
            <person name="Yandell M."/>
            <person name="Tisserat N."/>
            <person name="Buell C.R."/>
        </authorList>
    </citation>
    <scope>NUCLEOTIDE SEQUENCE</scope>
    <source>
        <strain evidence="3">DAOM:BR144</strain>
    </source>
</reference>